<evidence type="ECO:0000256" key="4">
    <source>
        <dbReference type="ARBA" id="ARBA00022606"/>
    </source>
</evidence>
<keyword evidence="4 12" id="KW-0716">Sensory transduction</keyword>
<feature type="transmembrane region" description="Helical" evidence="13">
    <location>
        <begin position="119"/>
        <end position="146"/>
    </location>
</feature>
<dbReference type="GeneTree" id="ENSGT01150000286961"/>
<evidence type="ECO:0000256" key="2">
    <source>
        <dbReference type="ARBA" id="ARBA00007376"/>
    </source>
</evidence>
<feature type="transmembrane region" description="Helical" evidence="13">
    <location>
        <begin position="174"/>
        <end position="199"/>
    </location>
</feature>
<evidence type="ECO:0000256" key="1">
    <source>
        <dbReference type="ARBA" id="ARBA00004141"/>
    </source>
</evidence>
<evidence type="ECO:0000256" key="11">
    <source>
        <dbReference type="RuleBase" id="RU004423"/>
    </source>
</evidence>
<proteinExistence type="inferred from homology"/>
<feature type="transmembrane region" description="Helical" evidence="13">
    <location>
        <begin position="253"/>
        <end position="274"/>
    </location>
</feature>
<feature type="transmembrane region" description="Helical" evidence="13">
    <location>
        <begin position="12"/>
        <end position="31"/>
    </location>
</feature>
<keyword evidence="8 12" id="KW-0472">Membrane</keyword>
<dbReference type="PANTHER" id="PTHR11394:SF152">
    <property type="entry name" value="TASTE RECEPTOR TYPE 2"/>
    <property type="match status" value="1"/>
</dbReference>
<reference evidence="14" key="1">
    <citation type="journal article" date="2010" name="Science">
        <title>The genome of the Western clawed frog Xenopus tropicalis.</title>
        <authorList>
            <person name="Hellsten U."/>
            <person name="Harland R.M."/>
            <person name="Gilchrist M.J."/>
            <person name="Hendrix D."/>
            <person name="Jurka J."/>
            <person name="Kapitonov V."/>
            <person name="Ovcharenko I."/>
            <person name="Putnam N.H."/>
            <person name="Shu S."/>
            <person name="Taher L."/>
            <person name="Blitz I.L."/>
            <person name="Blumberg B."/>
            <person name="Dichmann D.S."/>
            <person name="Dubchak I."/>
            <person name="Amaya E."/>
            <person name="Detter J.C."/>
            <person name="Fletcher R."/>
            <person name="Gerhard D.S."/>
            <person name="Goodstein D."/>
            <person name="Graves T."/>
            <person name="Grigoriev I.V."/>
            <person name="Grimwood J."/>
            <person name="Kawashima T."/>
            <person name="Lindquist E."/>
            <person name="Lucas S.M."/>
            <person name="Mead P.E."/>
            <person name="Mitros T."/>
            <person name="Ogino H."/>
            <person name="Ohta Y."/>
            <person name="Poliakov A.V."/>
            <person name="Pollet N."/>
            <person name="Robert J."/>
            <person name="Salamov A."/>
            <person name="Sater A.K."/>
            <person name="Schmutz J."/>
            <person name="Terry A."/>
            <person name="Vize P.D."/>
            <person name="Warren W.C."/>
            <person name="Wells D."/>
            <person name="Wills A."/>
            <person name="Wilson R.K."/>
            <person name="Zimmerman L.B."/>
            <person name="Zorn A.M."/>
            <person name="Grainger R."/>
            <person name="Grammer T."/>
            <person name="Khokha M.K."/>
            <person name="Richardson P.M."/>
            <person name="Rokhsar D.S."/>
        </authorList>
    </citation>
    <scope>NUCLEOTIDE SEQUENCE [LARGE SCALE GENOMIC DNA]</scope>
    <source>
        <strain evidence="14">Nigerian</strain>
    </source>
</reference>
<sequence length="306" mass="34711">MELAVTGMLFSQLALGVAINGFIVGTYLLEWRKKRSLRMTDVVLVCLAVNRFLWQLFHTLGSVFSFVQVVVTITYQVVYSVCAFLNWSGLWLASVLSVIHCVKISNYNNWLFINLKRRICWLVQWLLLANLLTSLAFTLALVWFTFPENPANSTDVSSQTNTTVNLLQNIPSPLLVLCLGSLLPFIIFCVAVSLLINSLRIHVQQMRSRATGFQTPHLEAHIRVIKSMAFFLVLFFLYLVVTILGAGKKNVGNWLYFYLGMAFYPSLHSAVLIYSTRQLRMACLAIYYGTKTFICVHHGKVPPDLQ</sequence>
<evidence type="ECO:0000256" key="8">
    <source>
        <dbReference type="ARBA" id="ARBA00023136"/>
    </source>
</evidence>
<dbReference type="Pfam" id="PF05296">
    <property type="entry name" value="TAS2R"/>
    <property type="match status" value="1"/>
</dbReference>
<dbReference type="InterPro" id="IPR007960">
    <property type="entry name" value="TAS2R"/>
</dbReference>
<dbReference type="PANTHER" id="PTHR11394">
    <property type="entry name" value="TASTE RECEPTOR TYPE 2"/>
    <property type="match status" value="1"/>
</dbReference>
<dbReference type="GO" id="GO:0016020">
    <property type="term" value="C:membrane"/>
    <property type="evidence" value="ECO:0007669"/>
    <property type="project" value="UniProtKB-SubCell"/>
</dbReference>
<accession>A0A6I8Q0T8</accession>
<dbReference type="Ensembl" id="ENSXETT00000063028">
    <property type="protein sequence ID" value="ENSXETP00000062527"/>
    <property type="gene ID" value="ENSXETG00000030912"/>
</dbReference>
<evidence type="ECO:0000256" key="7">
    <source>
        <dbReference type="ARBA" id="ARBA00023040"/>
    </source>
</evidence>
<dbReference type="FunFam" id="1.20.1070.10:FF:000055">
    <property type="entry name" value="Taste receptor type 2"/>
    <property type="match status" value="1"/>
</dbReference>
<evidence type="ECO:0000256" key="5">
    <source>
        <dbReference type="ARBA" id="ARBA00022692"/>
    </source>
</evidence>
<dbReference type="SUPFAM" id="SSF81321">
    <property type="entry name" value="Family A G protein-coupled receptor-like"/>
    <property type="match status" value="1"/>
</dbReference>
<keyword evidence="9 12" id="KW-0675">Receptor</keyword>
<gene>
    <name evidence="14" type="primary">tas2r4</name>
</gene>
<evidence type="ECO:0000256" key="9">
    <source>
        <dbReference type="ARBA" id="ARBA00023170"/>
    </source>
</evidence>
<feature type="transmembrane region" description="Helical" evidence="13">
    <location>
        <begin position="228"/>
        <end position="247"/>
    </location>
</feature>
<organism evidence="14">
    <name type="scientific">Xenopus tropicalis</name>
    <name type="common">Western clawed frog</name>
    <name type="synonym">Silurana tropicalis</name>
    <dbReference type="NCBI Taxonomy" id="8364"/>
    <lineage>
        <taxon>Eukaryota</taxon>
        <taxon>Metazoa</taxon>
        <taxon>Chordata</taxon>
        <taxon>Craniata</taxon>
        <taxon>Vertebrata</taxon>
        <taxon>Euteleostomi</taxon>
        <taxon>Amphibia</taxon>
        <taxon>Batrachia</taxon>
        <taxon>Anura</taxon>
        <taxon>Pipoidea</taxon>
        <taxon>Pipidae</taxon>
        <taxon>Xenopodinae</taxon>
        <taxon>Xenopus</taxon>
        <taxon>Silurana</taxon>
    </lineage>
</organism>
<protein>
    <recommendedName>
        <fullName evidence="12">Taste receptor type 2</fullName>
    </recommendedName>
</protein>
<evidence type="ECO:0000256" key="13">
    <source>
        <dbReference type="SAM" id="Phobius"/>
    </source>
</evidence>
<evidence type="ECO:0000256" key="10">
    <source>
        <dbReference type="ARBA" id="ARBA00023224"/>
    </source>
</evidence>
<dbReference type="FunCoup" id="A0A6I8Q0T8">
    <property type="interactions" value="296"/>
</dbReference>
<keyword evidence="6 13" id="KW-1133">Transmembrane helix</keyword>
<dbReference type="GO" id="GO:0004930">
    <property type="term" value="F:G protein-coupled receptor activity"/>
    <property type="evidence" value="ECO:0007669"/>
    <property type="project" value="UniProtKB-KW"/>
</dbReference>
<keyword evidence="10 12" id="KW-0807">Transducer</keyword>
<feature type="transmembrane region" description="Helical" evidence="13">
    <location>
        <begin position="52"/>
        <end position="71"/>
    </location>
</feature>
<evidence type="ECO:0000256" key="12">
    <source>
        <dbReference type="RuleBase" id="RU004424"/>
    </source>
</evidence>
<comment type="similarity">
    <text evidence="2 11">Belongs to the G-protein coupled receptor T2R family.</text>
</comment>
<dbReference type="Gene3D" id="1.20.1070.10">
    <property type="entry name" value="Rhodopsin 7-helix transmembrane proteins"/>
    <property type="match status" value="1"/>
</dbReference>
<evidence type="ECO:0000256" key="6">
    <source>
        <dbReference type="ARBA" id="ARBA00022989"/>
    </source>
</evidence>
<evidence type="ECO:0000256" key="3">
    <source>
        <dbReference type="ARBA" id="ARBA00022480"/>
    </source>
</evidence>
<name>A0A6I8Q0T8_XENTR</name>
<dbReference type="InParanoid" id="A0A6I8Q0T8"/>
<keyword evidence="5 12" id="KW-0812">Transmembrane</keyword>
<comment type="subcellular location">
    <subcellularLocation>
        <location evidence="1 12">Membrane</location>
        <topology evidence="1 12">Multi-pass membrane protein</topology>
    </subcellularLocation>
</comment>
<dbReference type="GO" id="GO:0033038">
    <property type="term" value="F:bitter taste receptor activity"/>
    <property type="evidence" value="ECO:0007669"/>
    <property type="project" value="InterPro"/>
</dbReference>
<evidence type="ECO:0000313" key="14">
    <source>
        <dbReference type="Ensembl" id="ENSXETP00000062527"/>
    </source>
</evidence>
<dbReference type="AlphaFoldDB" id="A0A6I8Q0T8"/>
<keyword evidence="7 12" id="KW-0297">G-protein coupled receptor</keyword>
<reference evidence="14" key="2">
    <citation type="submission" date="2020-05" db="UniProtKB">
        <authorList>
            <consortium name="Ensembl"/>
        </authorList>
    </citation>
    <scope>IDENTIFICATION</scope>
</reference>
<keyword evidence="3 12" id="KW-0919">Taste</keyword>